<dbReference type="NCBIfam" id="TIGR01782">
    <property type="entry name" value="TonB-Xanth-Caul"/>
    <property type="match status" value="1"/>
</dbReference>
<evidence type="ECO:0000256" key="4">
    <source>
        <dbReference type="ARBA" id="ARBA00022692"/>
    </source>
</evidence>
<evidence type="ECO:0000256" key="2">
    <source>
        <dbReference type="ARBA" id="ARBA00022448"/>
    </source>
</evidence>
<dbReference type="InterPro" id="IPR037066">
    <property type="entry name" value="Plug_dom_sf"/>
</dbReference>
<evidence type="ECO:0000256" key="6">
    <source>
        <dbReference type="ARBA" id="ARBA00023136"/>
    </source>
</evidence>
<dbReference type="PANTHER" id="PTHR40980">
    <property type="entry name" value="PLUG DOMAIN-CONTAINING PROTEIN"/>
    <property type="match status" value="1"/>
</dbReference>
<keyword evidence="4 8" id="KW-0812">Transmembrane</keyword>
<evidence type="ECO:0000259" key="11">
    <source>
        <dbReference type="Pfam" id="PF00593"/>
    </source>
</evidence>
<keyword evidence="13" id="KW-0675">Receptor</keyword>
<dbReference type="Pfam" id="PF00593">
    <property type="entry name" value="TonB_dep_Rec_b-barrel"/>
    <property type="match status" value="1"/>
</dbReference>
<dbReference type="GO" id="GO:0030246">
    <property type="term" value="F:carbohydrate binding"/>
    <property type="evidence" value="ECO:0007669"/>
    <property type="project" value="InterPro"/>
</dbReference>
<reference evidence="13 14" key="1">
    <citation type="submission" date="2018-09" db="EMBL/GenBank/DDBJ databases">
        <title>Phylogeny of the Shewanellaceae, and recommendation for two new genera, Pseudoshewanella and Parashewanella.</title>
        <authorList>
            <person name="Wang G."/>
        </authorList>
    </citation>
    <scope>NUCLEOTIDE SEQUENCE [LARGE SCALE GENOMIC DNA]</scope>
    <source>
        <strain evidence="13 14">C51</strain>
    </source>
</reference>
<dbReference type="Pfam" id="PF13715">
    <property type="entry name" value="CarbopepD_reg_2"/>
    <property type="match status" value="1"/>
</dbReference>
<comment type="similarity">
    <text evidence="8 9">Belongs to the TonB-dependent receptor family.</text>
</comment>
<feature type="domain" description="TonB-dependent receptor-like beta-barrel" evidence="11">
    <location>
        <begin position="448"/>
        <end position="888"/>
    </location>
</feature>
<comment type="subcellular location">
    <subcellularLocation>
        <location evidence="1 8">Cell outer membrane</location>
        <topology evidence="1 8">Multi-pass membrane protein</topology>
    </subcellularLocation>
</comment>
<keyword evidence="14" id="KW-1185">Reference proteome</keyword>
<name>A0A3L8Q2P9_9GAMM</name>
<dbReference type="PROSITE" id="PS52016">
    <property type="entry name" value="TONB_DEPENDENT_REC_3"/>
    <property type="match status" value="1"/>
</dbReference>
<evidence type="ECO:0000256" key="3">
    <source>
        <dbReference type="ARBA" id="ARBA00022452"/>
    </source>
</evidence>
<evidence type="ECO:0000259" key="12">
    <source>
        <dbReference type="Pfam" id="PF07715"/>
    </source>
</evidence>
<dbReference type="InterPro" id="IPR012910">
    <property type="entry name" value="Plug_dom"/>
</dbReference>
<protein>
    <submittedName>
        <fullName evidence="13">TonB-dependent receptor</fullName>
    </submittedName>
</protein>
<evidence type="ECO:0000256" key="10">
    <source>
        <dbReference type="SAM" id="SignalP"/>
    </source>
</evidence>
<sequence length="922" mass="103586">MKKPTKLSMLTLSLIAAGMTNVAVAAGKFEGNIRDINSQQPLAGAIVSIKELNQTQTAGRDGRFFFNGLKAGTYTVTITYLGAAPQTKTIQVKDNRTTSLNIKLTSGEIERIQVIGQSGSLSKSLNRQRSADNLLSVISSDVLGNFPDSNVSEALQRVPGISIERDQGEGRFVRVRGLAPDFNSVSMNGTRLPAPEDDRRAVALDVIPSDLVQSVEVSKTVTPDMDADALGGAVEVKSLSAFDRDGRFYNVSTEASYNQLRDKASPKIAFSFSDVINDKFGFAIAASWYKRKFGSDNVETGGKWDFPEDTGYDNAVLEEIEARSYDITRERLGIGANFDYRPNDNNDLYLRTLYSQFDDVESRYGSEVSWEVGDDEEGLPLGQRHEAEVKRSLKSRTEEQNITSYALGGKSRLTKWTIDYQVAYSEASAAKPRHIDGADFEADIDNMGYSETKISRLIGPAAYYDTGEYELKEIEVADSKTTDEMTSAKLNFSRSFELGSNSGGIKFGFKTSSRDKTNREDIWKFEDLDESGINEDALNMSKFADESINYRLGQFGPRINAAPVWDLVNKLNPDDFKDEVESVINDFDIKEKINAGYLMGHMDFDQLRLLAGVRYESMDRYSTGVEFKEDETYSSSSFNKDEDHWLPALHAKYNINDSTIVRAAWTNTITRPTFDQIAPGYFVEDDDGDIKAEFGNPNLESLESVNFDLSIEHYFDGIGLLSAGFFYKDIENFIYQTDLAGQKGRFEKFDEAVTFANGVDAEIKGLELVYVQEFNFLPEPFSDMILNTNVTYTDSEATIDWFDDGERMERVIPLPSQSDLTANFSLGYENAYTSVWLSAAYKSEYLQEVSDFEDARYDLYEDSHLQWDFVAKAHVTEQVTVYFKAINITDEPFYSYTGSRRFNNQYEAYGRTFQLGVQMVSF</sequence>
<dbReference type="Gene3D" id="2.60.40.1120">
    <property type="entry name" value="Carboxypeptidase-like, regulatory domain"/>
    <property type="match status" value="1"/>
</dbReference>
<dbReference type="AlphaFoldDB" id="A0A3L8Q2P9"/>
<dbReference type="PANTHER" id="PTHR40980:SF4">
    <property type="entry name" value="TONB-DEPENDENT RECEPTOR-LIKE BETA-BARREL DOMAIN-CONTAINING PROTEIN"/>
    <property type="match status" value="1"/>
</dbReference>
<organism evidence="13 14">
    <name type="scientific">Parashewanella curva</name>
    <dbReference type="NCBI Taxonomy" id="2338552"/>
    <lineage>
        <taxon>Bacteria</taxon>
        <taxon>Pseudomonadati</taxon>
        <taxon>Pseudomonadota</taxon>
        <taxon>Gammaproteobacteria</taxon>
        <taxon>Alteromonadales</taxon>
        <taxon>Shewanellaceae</taxon>
        <taxon>Parashewanella</taxon>
    </lineage>
</organism>
<feature type="chain" id="PRO_5018018810" evidence="10">
    <location>
        <begin position="26"/>
        <end position="922"/>
    </location>
</feature>
<dbReference type="Proteomes" id="UP000281474">
    <property type="component" value="Unassembled WGS sequence"/>
</dbReference>
<evidence type="ECO:0000256" key="5">
    <source>
        <dbReference type="ARBA" id="ARBA00023077"/>
    </source>
</evidence>
<evidence type="ECO:0000256" key="1">
    <source>
        <dbReference type="ARBA" id="ARBA00004571"/>
    </source>
</evidence>
<evidence type="ECO:0000313" key="14">
    <source>
        <dbReference type="Proteomes" id="UP000281474"/>
    </source>
</evidence>
<keyword evidence="2 8" id="KW-0813">Transport</keyword>
<feature type="signal peptide" evidence="10">
    <location>
        <begin position="1"/>
        <end position="25"/>
    </location>
</feature>
<keyword evidence="7 8" id="KW-0998">Cell outer membrane</keyword>
<dbReference type="Gene3D" id="2.40.170.20">
    <property type="entry name" value="TonB-dependent receptor, beta-barrel domain"/>
    <property type="match status" value="1"/>
</dbReference>
<keyword evidence="3 8" id="KW-1134">Transmembrane beta strand</keyword>
<evidence type="ECO:0000256" key="7">
    <source>
        <dbReference type="ARBA" id="ARBA00023237"/>
    </source>
</evidence>
<accession>A0A3L8Q2P9</accession>
<keyword evidence="6 8" id="KW-0472">Membrane</keyword>
<evidence type="ECO:0000313" key="13">
    <source>
        <dbReference type="EMBL" id="RLV61183.1"/>
    </source>
</evidence>
<dbReference type="InterPro" id="IPR039426">
    <property type="entry name" value="TonB-dep_rcpt-like"/>
</dbReference>
<feature type="domain" description="TonB-dependent receptor plug" evidence="12">
    <location>
        <begin position="129"/>
        <end position="233"/>
    </location>
</feature>
<keyword evidence="10" id="KW-0732">Signal</keyword>
<dbReference type="GO" id="GO:0009279">
    <property type="term" value="C:cell outer membrane"/>
    <property type="evidence" value="ECO:0007669"/>
    <property type="project" value="UniProtKB-SubCell"/>
</dbReference>
<dbReference type="SUPFAM" id="SSF56935">
    <property type="entry name" value="Porins"/>
    <property type="match status" value="1"/>
</dbReference>
<dbReference type="EMBL" id="QZEI01000005">
    <property type="protein sequence ID" value="RLV61183.1"/>
    <property type="molecule type" value="Genomic_DNA"/>
</dbReference>
<proteinExistence type="inferred from homology"/>
<dbReference type="SUPFAM" id="SSF49452">
    <property type="entry name" value="Starch-binding domain-like"/>
    <property type="match status" value="1"/>
</dbReference>
<comment type="caution">
    <text evidence="13">The sequence shown here is derived from an EMBL/GenBank/DDBJ whole genome shotgun (WGS) entry which is preliminary data.</text>
</comment>
<dbReference type="InterPro" id="IPR036942">
    <property type="entry name" value="Beta-barrel_TonB_sf"/>
</dbReference>
<dbReference type="InterPro" id="IPR000531">
    <property type="entry name" value="Beta-barrel_TonB"/>
</dbReference>
<evidence type="ECO:0000256" key="9">
    <source>
        <dbReference type="RuleBase" id="RU003357"/>
    </source>
</evidence>
<gene>
    <name evidence="13" type="ORF">D5018_02700</name>
</gene>
<dbReference type="InterPro" id="IPR013784">
    <property type="entry name" value="Carb-bd-like_fold"/>
</dbReference>
<dbReference type="InterPro" id="IPR010104">
    <property type="entry name" value="TonB_rcpt_bac"/>
</dbReference>
<evidence type="ECO:0000256" key="8">
    <source>
        <dbReference type="PROSITE-ProRule" id="PRU01360"/>
    </source>
</evidence>
<dbReference type="CDD" id="cd01347">
    <property type="entry name" value="ligand_gated_channel"/>
    <property type="match status" value="1"/>
</dbReference>
<keyword evidence="5 9" id="KW-0798">TonB box</keyword>
<dbReference type="OrthoDB" id="8727862at2"/>
<dbReference type="Pfam" id="PF07715">
    <property type="entry name" value="Plug"/>
    <property type="match status" value="1"/>
</dbReference>
<dbReference type="Gene3D" id="2.170.130.10">
    <property type="entry name" value="TonB-dependent receptor, plug domain"/>
    <property type="match status" value="1"/>
</dbReference>